<organism evidence="2">
    <name type="scientific">Nitrosopumilaceae spindle-shaped virus</name>
    <dbReference type="NCBI Taxonomy" id="3065433"/>
    <lineage>
        <taxon>Viruses</taxon>
    </lineage>
</organism>
<evidence type="ECO:0000313" key="2">
    <source>
        <dbReference type="EMBL" id="DBA52222.1"/>
    </source>
</evidence>
<accession>A0AAT9JAL5</accession>
<protein>
    <submittedName>
        <fullName evidence="2">ORF15</fullName>
    </submittedName>
</protein>
<dbReference type="EMBL" id="BK067792">
    <property type="protein sequence ID" value="DBA52222.1"/>
    <property type="molecule type" value="Genomic_DNA"/>
</dbReference>
<name>A0AAT9JAL5_9VIRU</name>
<sequence length="98" mass="11636">MEKYGNKSPLMKFIHKNTGYIICGVILAVAVPLYFNETNNQEFFEKWSCSNIQSYLLTYNQDLYNNDFPDHDHLTEKQHARLHEIVSECKFEGMFEHK</sequence>
<keyword evidence="1" id="KW-0812">Transmembrane</keyword>
<reference evidence="2" key="1">
    <citation type="journal article" date="2024" name="Environ. Microbiol. Rep.">
        <title>Hiding in plain sight: The discovery of complete genomes of 11 hypothetical spindle-shaped viruses that putatively infect mesophilic ammonia-oxidizing archaea.</title>
        <authorList>
            <person name="Ni Y."/>
            <person name="Xu T."/>
            <person name="Yan S."/>
            <person name="Chen L."/>
            <person name="Wang Y."/>
        </authorList>
    </citation>
    <scope>NUCLEOTIDE SEQUENCE</scope>
    <source>
        <strain evidence="2">NYM1</strain>
    </source>
</reference>
<proteinExistence type="predicted"/>
<feature type="transmembrane region" description="Helical" evidence="1">
    <location>
        <begin position="17"/>
        <end position="35"/>
    </location>
</feature>
<evidence type="ECO:0000256" key="1">
    <source>
        <dbReference type="SAM" id="Phobius"/>
    </source>
</evidence>
<keyword evidence="1" id="KW-1133">Transmembrane helix</keyword>
<reference evidence="2" key="2">
    <citation type="submission" date="2024-03" db="EMBL/GenBank/DDBJ databases">
        <authorList>
            <person name="Ni Y."/>
            <person name="Xu T."/>
            <person name="Yan S."/>
            <person name="Chen L."/>
            <person name="Wang Y."/>
        </authorList>
    </citation>
    <scope>NUCLEOTIDE SEQUENCE</scope>
    <source>
        <strain evidence="2">NYM1</strain>
    </source>
</reference>
<keyword evidence="1" id="KW-0472">Membrane</keyword>